<feature type="region of interest" description="Disordered" evidence="5">
    <location>
        <begin position="101"/>
        <end position="122"/>
    </location>
</feature>
<protein>
    <submittedName>
        <fullName evidence="7">Cell growth regulator with EF-hand domain 1</fullName>
    </submittedName>
</protein>
<dbReference type="PROSITE" id="PS00018">
    <property type="entry name" value="EF_HAND_1"/>
    <property type="match status" value="1"/>
</dbReference>
<dbReference type="InterPro" id="IPR011992">
    <property type="entry name" value="EF-hand-dom_pair"/>
</dbReference>
<evidence type="ECO:0000256" key="1">
    <source>
        <dbReference type="ARBA" id="ARBA00022723"/>
    </source>
</evidence>
<dbReference type="Gene3D" id="1.10.238.10">
    <property type="entry name" value="EF-hand"/>
    <property type="match status" value="1"/>
</dbReference>
<dbReference type="InterPro" id="IPR002048">
    <property type="entry name" value="EF_hand_dom"/>
</dbReference>
<reference evidence="7" key="2">
    <citation type="submission" date="2025-09" db="UniProtKB">
        <authorList>
            <consortium name="Ensembl"/>
        </authorList>
    </citation>
    <scope>IDENTIFICATION</scope>
</reference>
<evidence type="ECO:0000256" key="5">
    <source>
        <dbReference type="SAM" id="MobiDB-lite"/>
    </source>
</evidence>
<feature type="compositionally biased region" description="Basic and acidic residues" evidence="5">
    <location>
        <begin position="255"/>
        <end position="272"/>
    </location>
</feature>
<dbReference type="Proteomes" id="UP000261640">
    <property type="component" value="Unplaced"/>
</dbReference>
<evidence type="ECO:0000313" key="8">
    <source>
        <dbReference type="Proteomes" id="UP000261640"/>
    </source>
</evidence>
<dbReference type="GO" id="GO:0005509">
    <property type="term" value="F:calcium ion binding"/>
    <property type="evidence" value="ECO:0007669"/>
    <property type="project" value="InterPro"/>
</dbReference>
<dbReference type="Ensembl" id="ENSMAMT00000031061.2">
    <property type="protein sequence ID" value="ENSMAMP00000030272.1"/>
    <property type="gene ID" value="ENSMAMG00000020413.2"/>
</dbReference>
<dbReference type="InParanoid" id="A0A3Q3N0X8"/>
<accession>A0A3Q3N0X8</accession>
<keyword evidence="1" id="KW-0479">Metal-binding</keyword>
<evidence type="ECO:0000256" key="2">
    <source>
        <dbReference type="ARBA" id="ARBA00022729"/>
    </source>
</evidence>
<feature type="region of interest" description="Disordered" evidence="5">
    <location>
        <begin position="25"/>
        <end position="46"/>
    </location>
</feature>
<dbReference type="SUPFAM" id="SSF47473">
    <property type="entry name" value="EF-hand"/>
    <property type="match status" value="1"/>
</dbReference>
<dbReference type="CTD" id="10669"/>
<evidence type="ECO:0000256" key="3">
    <source>
        <dbReference type="ARBA" id="ARBA00022737"/>
    </source>
</evidence>
<evidence type="ECO:0000256" key="4">
    <source>
        <dbReference type="ARBA" id="ARBA00022837"/>
    </source>
</evidence>
<proteinExistence type="predicted"/>
<evidence type="ECO:0000313" key="7">
    <source>
        <dbReference type="Ensembl" id="ENSMAMP00000030272.1"/>
    </source>
</evidence>
<feature type="region of interest" description="Disordered" evidence="5">
    <location>
        <begin position="247"/>
        <end position="325"/>
    </location>
</feature>
<dbReference type="InterPro" id="IPR052110">
    <property type="entry name" value="MCFD2-like"/>
</dbReference>
<dbReference type="AlphaFoldDB" id="A0A3Q3N0X8"/>
<feature type="domain" description="EF-hand" evidence="6">
    <location>
        <begin position="150"/>
        <end position="185"/>
    </location>
</feature>
<dbReference type="STRING" id="205130.ENSMAMP00000030272"/>
<dbReference type="OrthoDB" id="289247at2759"/>
<keyword evidence="3" id="KW-0677">Repeat</keyword>
<dbReference type="FunCoup" id="A0A3Q3N0X8">
    <property type="interactions" value="161"/>
</dbReference>
<dbReference type="InterPro" id="IPR018247">
    <property type="entry name" value="EF_Hand_1_Ca_BS"/>
</dbReference>
<dbReference type="GeneID" id="113122529"/>
<evidence type="ECO:0000259" key="6">
    <source>
        <dbReference type="PROSITE" id="PS50222"/>
    </source>
</evidence>
<keyword evidence="4" id="KW-0106">Calcium</keyword>
<name>A0A3Q3N0X8_9TELE</name>
<feature type="compositionally biased region" description="Basic and acidic residues" evidence="5">
    <location>
        <begin position="285"/>
        <end position="299"/>
    </location>
</feature>
<dbReference type="GeneTree" id="ENSGT00940000166224"/>
<reference evidence="7" key="1">
    <citation type="submission" date="2025-08" db="UniProtKB">
        <authorList>
            <consortium name="Ensembl"/>
        </authorList>
    </citation>
    <scope>IDENTIFICATION</scope>
</reference>
<dbReference type="PANTHER" id="PTHR23104:SF15">
    <property type="entry name" value="CELL GROWTH REGULATOR WITH EF HAND DOMAIN PROTEIN 1"/>
    <property type="match status" value="1"/>
</dbReference>
<dbReference type="PROSITE" id="PS50222">
    <property type="entry name" value="EF_HAND_2"/>
    <property type="match status" value="1"/>
</dbReference>
<keyword evidence="8" id="KW-1185">Reference proteome</keyword>
<keyword evidence="2" id="KW-0732">Signal</keyword>
<sequence length="325" mass="36892">MNKRLMRHVNVTVLCESEGRRVPPPLRSAEHLAQAGRSGTEKLSRYEPVNANLPELKLFPTHTSTMKKGVFIESHLEKLAPCVLSLFLFIQLCMAAPGLPGTQREESANARHPSVALPNPFGTGEEDRRLLQSYIWSSLKDGQGGPDLITWEQEVFFLFHLYDYDRNGLLDGLEMMKLLSDYNAHHTPESQANELVVSLVDFLYQTQDLNQDGLLTPSELLSPQLLYKQVSENNNTSHQVEQVMAEENLSNPTIESEKQEAAEQREEAHEEIQSQEEEQMQLKVKTGEQEDFKQIDKQNEQFQEAPAVEQLQDHGVPVHQGQPEI</sequence>
<dbReference type="RefSeq" id="XP_026149731.1">
    <property type="nucleotide sequence ID" value="XM_026293946.1"/>
</dbReference>
<dbReference type="PANTHER" id="PTHR23104">
    <property type="entry name" value="MULTIPLE COAGULATION FACTOR DEFICIENCY PROTEIN 2 NEURAL STEM CELL DERIVED NEURONAL SURVIVAL PROTEIN"/>
    <property type="match status" value="1"/>
</dbReference>
<organism evidence="7 8">
    <name type="scientific">Mastacembelus armatus</name>
    <name type="common">zig-zag eel</name>
    <dbReference type="NCBI Taxonomy" id="205130"/>
    <lineage>
        <taxon>Eukaryota</taxon>
        <taxon>Metazoa</taxon>
        <taxon>Chordata</taxon>
        <taxon>Craniata</taxon>
        <taxon>Vertebrata</taxon>
        <taxon>Euteleostomi</taxon>
        <taxon>Actinopterygii</taxon>
        <taxon>Neopterygii</taxon>
        <taxon>Teleostei</taxon>
        <taxon>Neoteleostei</taxon>
        <taxon>Acanthomorphata</taxon>
        <taxon>Anabantaria</taxon>
        <taxon>Synbranchiformes</taxon>
        <taxon>Mastacembelidae</taxon>
        <taxon>Mastacembelus</taxon>
    </lineage>
</organism>